<dbReference type="GO" id="GO:0050661">
    <property type="term" value="F:NADP binding"/>
    <property type="evidence" value="ECO:0007669"/>
    <property type="project" value="TreeGrafter"/>
</dbReference>
<feature type="region of interest" description="Disordered" evidence="3">
    <location>
        <begin position="210"/>
        <end position="232"/>
    </location>
</feature>
<feature type="compositionally biased region" description="Acidic residues" evidence="3">
    <location>
        <begin position="223"/>
        <end position="232"/>
    </location>
</feature>
<gene>
    <name evidence="5" type="ORF">E0Z10_g882</name>
</gene>
<dbReference type="GO" id="GO:0005739">
    <property type="term" value="C:mitochondrion"/>
    <property type="evidence" value="ECO:0007669"/>
    <property type="project" value="TreeGrafter"/>
</dbReference>
<evidence type="ECO:0000313" key="6">
    <source>
        <dbReference type="Proteomes" id="UP000297716"/>
    </source>
</evidence>
<accession>A0A4Z0Z8K8</accession>
<sequence length="232" mass="26872">MKQRKPGALYLYRVPKLEDSTLAKPAIADERLRQSNHFIKLLSSTETLNAVSLPEARFLLWKLPWLIFSSISDSICVILGIKYNQIRPNRHARIMWENLLDETLTIVSKLPELQATQPRIDYFMRPSFRRKMWTYVFAQGANGSPWVKHVRLGAEPPVDYFNGYLVRRAEELGLNFKHNSMALEAVKARLNHRRWELRSHMLGVSQYMTDTDTVGGEQPAPSLDDDIDFDLD</sequence>
<organism evidence="5 6">
    <name type="scientific">Xylaria hypoxylon</name>
    <dbReference type="NCBI Taxonomy" id="37992"/>
    <lineage>
        <taxon>Eukaryota</taxon>
        <taxon>Fungi</taxon>
        <taxon>Dikarya</taxon>
        <taxon>Ascomycota</taxon>
        <taxon>Pezizomycotina</taxon>
        <taxon>Sordariomycetes</taxon>
        <taxon>Xylariomycetidae</taxon>
        <taxon>Xylariales</taxon>
        <taxon>Xylariaceae</taxon>
        <taxon>Xylaria</taxon>
    </lineage>
</organism>
<dbReference type="Proteomes" id="UP000297716">
    <property type="component" value="Unassembled WGS sequence"/>
</dbReference>
<dbReference type="Pfam" id="PF08546">
    <property type="entry name" value="ApbA_C"/>
    <property type="match status" value="1"/>
</dbReference>
<dbReference type="OrthoDB" id="73846at2759"/>
<reference evidence="5 6" key="1">
    <citation type="submission" date="2019-03" db="EMBL/GenBank/DDBJ databases">
        <title>Draft genome sequence of Xylaria hypoxylon DSM 108379, a ubiquitous saprotrophic-parasitic fungi on hardwood.</title>
        <authorList>
            <person name="Buettner E."/>
            <person name="Leonhardt S."/>
            <person name="Gebauer A.M."/>
            <person name="Liers C."/>
            <person name="Hofrichter M."/>
            <person name="Kellner H."/>
        </authorList>
    </citation>
    <scope>NUCLEOTIDE SEQUENCE [LARGE SCALE GENOMIC DNA]</scope>
    <source>
        <strain evidence="5 6">DSM 108379</strain>
    </source>
</reference>
<evidence type="ECO:0000256" key="2">
    <source>
        <dbReference type="ARBA" id="ARBA00023002"/>
    </source>
</evidence>
<comment type="caution">
    <text evidence="5">The sequence shown here is derived from an EMBL/GenBank/DDBJ whole genome shotgun (WGS) entry which is preliminary data.</text>
</comment>
<evidence type="ECO:0000256" key="3">
    <source>
        <dbReference type="SAM" id="MobiDB-lite"/>
    </source>
</evidence>
<evidence type="ECO:0000256" key="1">
    <source>
        <dbReference type="ARBA" id="ARBA00022857"/>
    </source>
</evidence>
<dbReference type="InterPro" id="IPR013752">
    <property type="entry name" value="KPA_reductase"/>
</dbReference>
<dbReference type="PANTHER" id="PTHR43765">
    <property type="entry name" value="2-DEHYDROPANTOATE 2-REDUCTASE-RELATED"/>
    <property type="match status" value="1"/>
</dbReference>
<dbReference type="InterPro" id="IPR050838">
    <property type="entry name" value="Ketopantoate_reductase"/>
</dbReference>
<keyword evidence="6" id="KW-1185">Reference proteome</keyword>
<evidence type="ECO:0000313" key="5">
    <source>
        <dbReference type="EMBL" id="TGJ87921.1"/>
    </source>
</evidence>
<evidence type="ECO:0000259" key="4">
    <source>
        <dbReference type="Pfam" id="PF08546"/>
    </source>
</evidence>
<keyword evidence="2" id="KW-0560">Oxidoreductase</keyword>
<dbReference type="EMBL" id="SKBN01000008">
    <property type="protein sequence ID" value="TGJ87921.1"/>
    <property type="molecule type" value="Genomic_DNA"/>
</dbReference>
<dbReference type="AlphaFoldDB" id="A0A4Z0Z8K8"/>
<dbReference type="GO" id="GO:0008677">
    <property type="term" value="F:2-dehydropantoate 2-reductase activity"/>
    <property type="evidence" value="ECO:0007669"/>
    <property type="project" value="TreeGrafter"/>
</dbReference>
<dbReference type="InterPro" id="IPR008927">
    <property type="entry name" value="6-PGluconate_DH-like_C_sf"/>
</dbReference>
<proteinExistence type="predicted"/>
<name>A0A4Z0Z8K8_9PEZI</name>
<protein>
    <recommendedName>
        <fullName evidence="4">Ketopantoate reductase C-terminal domain-containing protein</fullName>
    </recommendedName>
</protein>
<feature type="domain" description="Ketopantoate reductase C-terminal" evidence="4">
    <location>
        <begin position="61"/>
        <end position="188"/>
    </location>
</feature>
<dbReference type="Gene3D" id="1.10.1040.10">
    <property type="entry name" value="N-(1-d-carboxylethyl)-l-norvaline Dehydrogenase, domain 2"/>
    <property type="match status" value="1"/>
</dbReference>
<dbReference type="PANTHER" id="PTHR43765:SF2">
    <property type="entry name" value="2-DEHYDROPANTOATE 2-REDUCTASE"/>
    <property type="match status" value="1"/>
</dbReference>
<dbReference type="SUPFAM" id="SSF48179">
    <property type="entry name" value="6-phosphogluconate dehydrogenase C-terminal domain-like"/>
    <property type="match status" value="1"/>
</dbReference>
<dbReference type="InterPro" id="IPR013328">
    <property type="entry name" value="6PGD_dom2"/>
</dbReference>
<keyword evidence="1" id="KW-0521">NADP</keyword>
<dbReference type="STRING" id="37992.A0A4Z0Z8K8"/>